<feature type="region of interest" description="Disordered" evidence="5">
    <location>
        <begin position="612"/>
        <end position="637"/>
    </location>
</feature>
<feature type="region of interest" description="Disordered" evidence="5">
    <location>
        <begin position="60"/>
        <end position="84"/>
    </location>
</feature>
<keyword evidence="9" id="KW-1185">Reference proteome</keyword>
<dbReference type="GO" id="GO:0003677">
    <property type="term" value="F:DNA binding"/>
    <property type="evidence" value="ECO:0007669"/>
    <property type="project" value="InterPro"/>
</dbReference>
<dbReference type="SMART" id="SM00906">
    <property type="entry name" value="Fungal_trans"/>
    <property type="match status" value="1"/>
</dbReference>
<keyword evidence="6" id="KW-1133">Transmembrane helix</keyword>
<keyword evidence="6" id="KW-0812">Transmembrane</keyword>
<dbReference type="InterPro" id="IPR051127">
    <property type="entry name" value="Fungal_SecMet_Regulators"/>
</dbReference>
<feature type="transmembrane region" description="Helical" evidence="6">
    <location>
        <begin position="839"/>
        <end position="862"/>
    </location>
</feature>
<organism evidence="8 9">
    <name type="scientific">Thyridium curvatum</name>
    <dbReference type="NCBI Taxonomy" id="1093900"/>
    <lineage>
        <taxon>Eukaryota</taxon>
        <taxon>Fungi</taxon>
        <taxon>Dikarya</taxon>
        <taxon>Ascomycota</taxon>
        <taxon>Pezizomycotina</taxon>
        <taxon>Sordariomycetes</taxon>
        <taxon>Sordariomycetidae</taxon>
        <taxon>Thyridiales</taxon>
        <taxon>Thyridiaceae</taxon>
        <taxon>Thyridium</taxon>
    </lineage>
</organism>
<dbReference type="InterPro" id="IPR001138">
    <property type="entry name" value="Zn2Cys6_DnaBD"/>
</dbReference>
<evidence type="ECO:0000259" key="7">
    <source>
        <dbReference type="PROSITE" id="PS50048"/>
    </source>
</evidence>
<dbReference type="SUPFAM" id="SSF57701">
    <property type="entry name" value="Zn2/Cys6 DNA-binding domain"/>
    <property type="match status" value="1"/>
</dbReference>
<dbReference type="STRING" id="1093900.A0A507AUU0"/>
<evidence type="ECO:0000256" key="4">
    <source>
        <dbReference type="ARBA" id="ARBA00023242"/>
    </source>
</evidence>
<dbReference type="OrthoDB" id="2283488at2759"/>
<keyword evidence="3" id="KW-0804">Transcription</keyword>
<dbReference type="GO" id="GO:0006351">
    <property type="term" value="P:DNA-templated transcription"/>
    <property type="evidence" value="ECO:0007669"/>
    <property type="project" value="InterPro"/>
</dbReference>
<dbReference type="PANTHER" id="PTHR47424">
    <property type="entry name" value="REGULATORY PROTEIN GAL4"/>
    <property type="match status" value="1"/>
</dbReference>
<dbReference type="Pfam" id="PF04082">
    <property type="entry name" value="Fungal_trans"/>
    <property type="match status" value="1"/>
</dbReference>
<keyword evidence="4" id="KW-0539">Nucleus</keyword>
<feature type="transmembrane region" description="Helical" evidence="6">
    <location>
        <begin position="274"/>
        <end position="297"/>
    </location>
</feature>
<dbReference type="PROSITE" id="PS50048">
    <property type="entry name" value="ZN2_CY6_FUNGAL_2"/>
    <property type="match status" value="1"/>
</dbReference>
<accession>A0A507AUU0</accession>
<evidence type="ECO:0000256" key="5">
    <source>
        <dbReference type="SAM" id="MobiDB-lite"/>
    </source>
</evidence>
<feature type="transmembrane region" description="Helical" evidence="6">
    <location>
        <begin position="1044"/>
        <end position="1066"/>
    </location>
</feature>
<dbReference type="EMBL" id="SKBQ01000027">
    <property type="protein sequence ID" value="TPX14575.1"/>
    <property type="molecule type" value="Genomic_DNA"/>
</dbReference>
<feature type="region of interest" description="Disordered" evidence="5">
    <location>
        <begin position="1"/>
        <end position="20"/>
    </location>
</feature>
<feature type="domain" description="Zn(2)-C6 fungal-type" evidence="7">
    <location>
        <begin position="26"/>
        <end position="57"/>
    </location>
</feature>
<dbReference type="CDD" id="cd12148">
    <property type="entry name" value="fungal_TF_MHR"/>
    <property type="match status" value="1"/>
</dbReference>
<feature type="compositionally biased region" description="Polar residues" evidence="5">
    <location>
        <begin position="62"/>
        <end position="75"/>
    </location>
</feature>
<dbReference type="SMART" id="SM00066">
    <property type="entry name" value="GAL4"/>
    <property type="match status" value="1"/>
</dbReference>
<gene>
    <name evidence="8" type="ORF">E0L32_005267</name>
</gene>
<evidence type="ECO:0000256" key="1">
    <source>
        <dbReference type="ARBA" id="ARBA00022723"/>
    </source>
</evidence>
<proteinExistence type="predicted"/>
<evidence type="ECO:0000313" key="8">
    <source>
        <dbReference type="EMBL" id="TPX14575.1"/>
    </source>
</evidence>
<dbReference type="GO" id="GO:0008270">
    <property type="term" value="F:zinc ion binding"/>
    <property type="evidence" value="ECO:0007669"/>
    <property type="project" value="InterPro"/>
</dbReference>
<reference evidence="8 9" key="1">
    <citation type="submission" date="2019-06" db="EMBL/GenBank/DDBJ databases">
        <title>Draft genome sequence of the filamentous fungus Phialemoniopsis curvata isolated from diesel fuel.</title>
        <authorList>
            <person name="Varaljay V.A."/>
            <person name="Lyon W.J."/>
            <person name="Crouch A.L."/>
            <person name="Drake C.E."/>
            <person name="Hollomon J.M."/>
            <person name="Nadeau L.J."/>
            <person name="Nunn H.S."/>
            <person name="Stevenson B.S."/>
            <person name="Bojanowski C.L."/>
            <person name="Crookes-Goodson W.J."/>
        </authorList>
    </citation>
    <scope>NUCLEOTIDE SEQUENCE [LARGE SCALE GENOMIC DNA]</scope>
    <source>
        <strain evidence="8 9">D216</strain>
    </source>
</reference>
<evidence type="ECO:0000256" key="2">
    <source>
        <dbReference type="ARBA" id="ARBA00023015"/>
    </source>
</evidence>
<name>A0A507AUU0_9PEZI</name>
<dbReference type="Proteomes" id="UP000319257">
    <property type="component" value="Unassembled WGS sequence"/>
</dbReference>
<evidence type="ECO:0000313" key="9">
    <source>
        <dbReference type="Proteomes" id="UP000319257"/>
    </source>
</evidence>
<dbReference type="PANTHER" id="PTHR47424:SF6">
    <property type="entry name" value="PROLINE UTILIZATION TRANS-ACTIVATOR"/>
    <property type="match status" value="1"/>
</dbReference>
<feature type="transmembrane region" description="Helical" evidence="6">
    <location>
        <begin position="796"/>
        <end position="818"/>
    </location>
</feature>
<keyword evidence="2" id="KW-0805">Transcription regulation</keyword>
<keyword evidence="6" id="KW-0472">Membrane</keyword>
<feature type="transmembrane region" description="Helical" evidence="6">
    <location>
        <begin position="897"/>
        <end position="919"/>
    </location>
</feature>
<dbReference type="InParanoid" id="A0A507AUU0"/>
<dbReference type="RefSeq" id="XP_030996286.1">
    <property type="nucleotide sequence ID" value="XM_031139770.1"/>
</dbReference>
<dbReference type="InterPro" id="IPR007219">
    <property type="entry name" value="XnlR_reg_dom"/>
</dbReference>
<evidence type="ECO:0000256" key="6">
    <source>
        <dbReference type="SAM" id="Phobius"/>
    </source>
</evidence>
<feature type="transmembrane region" description="Helical" evidence="6">
    <location>
        <begin position="1106"/>
        <end position="1127"/>
    </location>
</feature>
<protein>
    <recommendedName>
        <fullName evidence="7">Zn(2)-C6 fungal-type domain-containing protein</fullName>
    </recommendedName>
</protein>
<dbReference type="Gene3D" id="4.10.240.10">
    <property type="entry name" value="Zn(2)-C6 fungal-type DNA-binding domain"/>
    <property type="match status" value="1"/>
</dbReference>
<feature type="compositionally biased region" description="Low complexity" evidence="5">
    <location>
        <begin position="612"/>
        <end position="630"/>
    </location>
</feature>
<evidence type="ECO:0000256" key="3">
    <source>
        <dbReference type="ARBA" id="ARBA00023163"/>
    </source>
</evidence>
<sequence>MSSAAAPRRRRHRRVADANRKRAPRACHLCKARKSKCIETPSGVCQRCLRRSLLCQYDRSRGSSPLGNDASSPMQSRRPENDTPGIVSSIAVAETSPEGIFAMNNDPTQRTVWPRFLSRLREAFSLDVQPTPEGERLMLMQAQPAVPTPSIPPAELQRLRKAIDRFPPKPVADFLISVCIEHGTDSFFYYDQGQLLSDIDEFYADPCSHLRSDPTFVCMVHAVLALGSQWTTLARPENSESSLPAEDVDPGRIFYNEARALIPDIMDRPSIRCVLAPFIMGVYLLPSSAIGSSYMYMGIALRKALALDLHQHTDDPLLSERDKEVRRRVWWSLYALERSVTVKLDRPRSISRDIITVELPKSYPPLDNIQKFDNLEHQIADAKLALILDKLGDLSDDFPSVRRCEAELKEWKAALPPSLKFESLDPKTSSYRAVFHLYLNYYYAWIAMGRVSVVTVVRAHLRHRLGEETQLPQIGQNTDHLSKSCIKAAKKMLALFEEIKRTGNLTRFSFTDFQGCSTAIIIVLLAGILERDANYESRVKLGLECLHKMAEGTVTAKMGVSFVEALRSITNEAVQKLQATQQSVRVASPHPSEQSAAYNTWLEWLSRANGAQSGTASSSSQSVVEEPAASHNQSSSAWALGHHMPGALTWDGGAALQQVTPQSLLAPLQETPAEHTANIDPYLFTTPALFDDDQVYLMGLTGMDVLNFVDEATVISPADGGHQAQAKLGFKIQNCLSARSLLGVSSRCLVFEVSIIMAATDTTSYRRIDRPENDEKDASITLALPDYDKGAAWTNYVAVGAGAVFSLVCIITAGVTIAKNPNGPIAGIRYKRLALRSSMEYEAFSLLVNIALTLVTDTLSFIHSVSLRWALAREGRLEFNTNIRLLTSSRHGGPNSWWANAFSLATLMLCYGSTSVLFVTGIRGSNVQTSAQEASGDDICPGPVCANMVALAALGIGLAAQTAIAAWCLFAARGKTAHRQEAIPTWSTSPLNATLTALHTGLVTHRDGRCMLSVHQRDAPTDGGVTPSERQGAVWSVHRAVRYVVYYLWGLSFVAVAWPVIIAIVVSEFWDTPRFSWTPDNFSAVVLAMSPAENIGQMDKAEAKGAYFSFGGELVLGVVFVTAIQALQTTGLHATELLASLSRDEGTWRQATRAARRTSQCRSSPP</sequence>
<dbReference type="PROSITE" id="PS00463">
    <property type="entry name" value="ZN2_CY6_FUNGAL_1"/>
    <property type="match status" value="1"/>
</dbReference>
<dbReference type="InterPro" id="IPR036864">
    <property type="entry name" value="Zn2-C6_fun-type_DNA-bd_sf"/>
</dbReference>
<dbReference type="GeneID" id="41972714"/>
<dbReference type="AlphaFoldDB" id="A0A507AUU0"/>
<dbReference type="GO" id="GO:0000981">
    <property type="term" value="F:DNA-binding transcription factor activity, RNA polymerase II-specific"/>
    <property type="evidence" value="ECO:0007669"/>
    <property type="project" value="InterPro"/>
</dbReference>
<keyword evidence="1" id="KW-0479">Metal-binding</keyword>
<dbReference type="CDD" id="cd00067">
    <property type="entry name" value="GAL4"/>
    <property type="match status" value="1"/>
</dbReference>
<comment type="caution">
    <text evidence="8">The sequence shown here is derived from an EMBL/GenBank/DDBJ whole genome shotgun (WGS) entry which is preliminary data.</text>
</comment>